<reference evidence="1" key="1">
    <citation type="submission" date="2010-03" db="EMBL/GenBank/DDBJ databases">
        <title>Annotation of Blastomyces dermatitidis strain ATCC 18188.</title>
        <authorList>
            <consortium name="The Broad Institute Genome Sequencing Platform"/>
            <consortium name="Broad Institute Genome Sequencing Center for Infectious Disease."/>
            <person name="Cuomo C."/>
            <person name="Klein B."/>
            <person name="Sullivan T."/>
            <person name="Heitman J."/>
            <person name="Young S."/>
            <person name="Zeng Q."/>
            <person name="Gargeya S."/>
            <person name="Alvarado L."/>
            <person name="Berlin A.M."/>
            <person name="Chapman S.B."/>
            <person name="Chen Z."/>
            <person name="Freedman E."/>
            <person name="Gellesch M."/>
            <person name="Goldberg J."/>
            <person name="Griggs A."/>
            <person name="Gujja S."/>
            <person name="Heilman E."/>
            <person name="Heiman D."/>
            <person name="Howarth C."/>
            <person name="Mehta T."/>
            <person name="Neiman D."/>
            <person name="Pearson M."/>
            <person name="Roberts A."/>
            <person name="Saif S."/>
            <person name="Shea T."/>
            <person name="Shenoy N."/>
            <person name="Sisk P."/>
            <person name="Stolte C."/>
            <person name="Sykes S."/>
            <person name="White J."/>
            <person name="Yandava C."/>
            <person name="Haas B."/>
            <person name="Nusbaum C."/>
            <person name="Birren B."/>
        </authorList>
    </citation>
    <scope>NUCLEOTIDE SEQUENCE</scope>
    <source>
        <strain evidence="1">ATCC 18188</strain>
    </source>
</reference>
<proteinExistence type="predicted"/>
<name>A0A0J9ESA2_AJEDA</name>
<protein>
    <submittedName>
        <fullName evidence="1">Uncharacterized protein</fullName>
    </submittedName>
</protein>
<dbReference type="Proteomes" id="UP000007802">
    <property type="component" value="Unassembled WGS sequence"/>
</dbReference>
<accession>A0A0J9ESA2</accession>
<organism evidence="1">
    <name type="scientific">Ajellomyces dermatitidis (strain ATCC 18188 / CBS 674.68)</name>
    <name type="common">Blastomyces dermatitidis</name>
    <dbReference type="NCBI Taxonomy" id="653446"/>
    <lineage>
        <taxon>Eukaryota</taxon>
        <taxon>Fungi</taxon>
        <taxon>Dikarya</taxon>
        <taxon>Ascomycota</taxon>
        <taxon>Pezizomycotina</taxon>
        <taxon>Eurotiomycetes</taxon>
        <taxon>Eurotiomycetidae</taxon>
        <taxon>Onygenales</taxon>
        <taxon>Ajellomycetaceae</taxon>
        <taxon>Blastomyces</taxon>
    </lineage>
</organism>
<gene>
    <name evidence="1" type="ORF">BDDG_13143</name>
</gene>
<evidence type="ECO:0000313" key="1">
    <source>
        <dbReference type="EMBL" id="KMW68937.1"/>
    </source>
</evidence>
<dbReference type="AlphaFoldDB" id="A0A0J9ESA2"/>
<dbReference type="EMBL" id="GG749533">
    <property type="protein sequence ID" value="KMW68937.1"/>
    <property type="molecule type" value="Genomic_DNA"/>
</dbReference>
<sequence length="74" mass="8231">MTVREVRDRSDIDELISRRNNTSLQGTATISTAVKEAGEEEDVIMRAVLSQLIDTVIFTFNLAFLTVTETITAL</sequence>